<keyword evidence="3" id="KW-0560">Oxidoreductase</keyword>
<dbReference type="InterPro" id="IPR036188">
    <property type="entry name" value="FAD/NAD-bd_sf"/>
</dbReference>
<dbReference type="Proteomes" id="UP000184330">
    <property type="component" value="Unassembled WGS sequence"/>
</dbReference>
<dbReference type="SUPFAM" id="SSF51905">
    <property type="entry name" value="FAD/NAD(P)-binding domain"/>
    <property type="match status" value="2"/>
</dbReference>
<evidence type="ECO:0000256" key="3">
    <source>
        <dbReference type="ARBA" id="ARBA00023002"/>
    </source>
</evidence>
<evidence type="ECO:0000313" key="5">
    <source>
        <dbReference type="Proteomes" id="UP000184330"/>
    </source>
</evidence>
<protein>
    <submittedName>
        <fullName evidence="4">Related to dimethylaniline monooxygenase</fullName>
    </submittedName>
</protein>
<evidence type="ECO:0000256" key="2">
    <source>
        <dbReference type="ARBA" id="ARBA00022827"/>
    </source>
</evidence>
<sequence>MDEPPAITSFEVVIVGAGISGIVAAQRYLEAHPTCNLTLLERDHCVGGVFSIKRTYPEFWTQWTYGIAEFADMPMERPPEEDCRNDCFKAKYTTQYLEKYVDAKVHQGKPLRDRVLFGIQVKKIEKVEGKWKLSSVDDEGTDYVFTAEKLMMANGENSLPNIPDFPGKGEFGGTVIHSQYFGESNIISRKDIQHIAVLGAGKSSADMVYEAVKTGKTVSWIISKNGTGPGFFAPIDMKSPYTNAVEAAQTRIMTSLQPSIMLPRNLWTWFLHSTWIGVWLVKFIFGTLDKEIRKRADYKGRESTKGFADLEYDTGIFWQNGTGGACHHADLWALVAEHVSVYRDDIRSLSHKTINLNSGTQIPCDALLCGTGWKPGLEFFSPSLLVSLDLPHSPADEPSSTTEKWEKLTSEADKKICQRFPLLAKPPSHFHRKLDTTPYRLYNCMAPLHDDSIIFLNHITAGNKLFAAEAQAMWAVAYFNGDIELLSVEQREKRIAEWVAWCKRRYLSNGERGTFAAFDGVGYVDGLLDEMRLKGHKKKGWWKYWTAVFFPRDLGVAWKEYLDRVNKTA</sequence>
<keyword evidence="4" id="KW-0503">Monooxygenase</keyword>
<keyword evidence="1" id="KW-0285">Flavoprotein</keyword>
<accession>A0A1L7XF00</accession>
<dbReference type="GO" id="GO:0004497">
    <property type="term" value="F:monooxygenase activity"/>
    <property type="evidence" value="ECO:0007669"/>
    <property type="project" value="UniProtKB-KW"/>
</dbReference>
<dbReference type="Pfam" id="PF13738">
    <property type="entry name" value="Pyr_redox_3"/>
    <property type="match status" value="1"/>
</dbReference>
<name>A0A1L7XF00_9HELO</name>
<reference evidence="4 5" key="1">
    <citation type="submission" date="2016-03" db="EMBL/GenBank/DDBJ databases">
        <authorList>
            <person name="Ploux O."/>
        </authorList>
    </citation>
    <scope>NUCLEOTIDE SEQUENCE [LARGE SCALE GENOMIC DNA]</scope>
    <source>
        <strain evidence="4 5">UAMH 11012</strain>
    </source>
</reference>
<dbReference type="PANTHER" id="PTHR23023">
    <property type="entry name" value="DIMETHYLANILINE MONOOXYGENASE"/>
    <property type="match status" value="1"/>
</dbReference>
<keyword evidence="2" id="KW-0274">FAD</keyword>
<organism evidence="4 5">
    <name type="scientific">Phialocephala subalpina</name>
    <dbReference type="NCBI Taxonomy" id="576137"/>
    <lineage>
        <taxon>Eukaryota</taxon>
        <taxon>Fungi</taxon>
        <taxon>Dikarya</taxon>
        <taxon>Ascomycota</taxon>
        <taxon>Pezizomycotina</taxon>
        <taxon>Leotiomycetes</taxon>
        <taxon>Helotiales</taxon>
        <taxon>Mollisiaceae</taxon>
        <taxon>Phialocephala</taxon>
        <taxon>Phialocephala fortinii species complex</taxon>
    </lineage>
</organism>
<keyword evidence="5" id="KW-1185">Reference proteome</keyword>
<dbReference type="Gene3D" id="3.50.50.60">
    <property type="entry name" value="FAD/NAD(P)-binding domain"/>
    <property type="match status" value="2"/>
</dbReference>
<evidence type="ECO:0000313" key="4">
    <source>
        <dbReference type="EMBL" id="CZR63620.1"/>
    </source>
</evidence>
<dbReference type="OrthoDB" id="2915840at2759"/>
<dbReference type="EMBL" id="FJOG01000024">
    <property type="protein sequence ID" value="CZR63620.1"/>
    <property type="molecule type" value="Genomic_DNA"/>
</dbReference>
<evidence type="ECO:0000256" key="1">
    <source>
        <dbReference type="ARBA" id="ARBA00022630"/>
    </source>
</evidence>
<gene>
    <name evidence="4" type="ORF">PAC_13517</name>
</gene>
<proteinExistence type="predicted"/>
<dbReference type="InterPro" id="IPR050346">
    <property type="entry name" value="FMO-like"/>
</dbReference>
<dbReference type="AlphaFoldDB" id="A0A1L7XF00"/>